<accession>A0A2R6RPK6</accession>
<name>A0A2R6RPK6_9APHY</name>
<feature type="region of interest" description="Disordered" evidence="1">
    <location>
        <begin position="1"/>
        <end position="34"/>
    </location>
</feature>
<gene>
    <name evidence="2" type="ORF">PHLCEN_2v2306</name>
</gene>
<evidence type="ECO:0000313" key="3">
    <source>
        <dbReference type="Proteomes" id="UP000186601"/>
    </source>
</evidence>
<feature type="compositionally biased region" description="Low complexity" evidence="1">
    <location>
        <begin position="1"/>
        <end position="16"/>
    </location>
</feature>
<dbReference type="EMBL" id="MLYV02000214">
    <property type="protein sequence ID" value="PSS31925.1"/>
    <property type="molecule type" value="Genomic_DNA"/>
</dbReference>
<evidence type="ECO:0000256" key="1">
    <source>
        <dbReference type="SAM" id="MobiDB-lite"/>
    </source>
</evidence>
<dbReference type="InterPro" id="IPR046521">
    <property type="entry name" value="DUF6698"/>
</dbReference>
<reference evidence="2 3" key="1">
    <citation type="submission" date="2018-02" db="EMBL/GenBank/DDBJ databases">
        <title>Genome sequence of the basidiomycete white-rot fungus Phlebia centrifuga.</title>
        <authorList>
            <person name="Granchi Z."/>
            <person name="Peng M."/>
            <person name="de Vries R.P."/>
            <person name="Hilden K."/>
            <person name="Makela M.R."/>
            <person name="Grigoriev I."/>
            <person name="Riley R."/>
        </authorList>
    </citation>
    <scope>NUCLEOTIDE SEQUENCE [LARGE SCALE GENOMIC DNA]</scope>
    <source>
        <strain evidence="2 3">FBCC195</strain>
    </source>
</reference>
<evidence type="ECO:0000313" key="2">
    <source>
        <dbReference type="EMBL" id="PSS31925.1"/>
    </source>
</evidence>
<sequence length="433" mass="48147">MSSLPPSSSPSRGSSPGHADSSTQPSKRSFELLSNALDLESSRKRFKNDRPTAPFRRAARWVGRGIDPFVRLRDAFHVGAAYDAAEAEADEGDAVSVPSDELSQSMTEKDRQLHCSVYQRTKSLVPNFCLVLEGLAETAPGSQESLLGMMTSVVKQCRSDDIGTLKAIGLDIIENHGLLPDEETSWMKQKSSFKENKSLRGFNNNIFGRLLCPHKYSQLYSQDPEGFCKKVLESDDTVIIQASDLPAFLYDGNYNPEAIDKGLLRGPIPVQVYKVIFTSPSSLSAKGGDGNAKGRSSHAQLHGLTRVTPHTIAYACMQARYFCSSLRSWRERDGKFCLRHFYYYIVALFEMDAESIWAVETLDWWDRLVLLGLVIISSHQYFRQVFGKGPRKFEDSLMQMEQAADTNSDFNALIAQRIARRAGVVDGVGDSSS</sequence>
<protein>
    <submittedName>
        <fullName evidence="2">Uncharacterized protein</fullName>
    </submittedName>
</protein>
<proteinExistence type="predicted"/>
<dbReference type="Pfam" id="PF20414">
    <property type="entry name" value="DUF6698"/>
    <property type="match status" value="1"/>
</dbReference>
<dbReference type="OrthoDB" id="2803957at2759"/>
<keyword evidence="3" id="KW-1185">Reference proteome</keyword>
<dbReference type="AlphaFoldDB" id="A0A2R6RPK6"/>
<dbReference type="Proteomes" id="UP000186601">
    <property type="component" value="Unassembled WGS sequence"/>
</dbReference>
<dbReference type="STRING" id="98765.A0A2R6RPK6"/>
<organism evidence="2 3">
    <name type="scientific">Hermanssonia centrifuga</name>
    <dbReference type="NCBI Taxonomy" id="98765"/>
    <lineage>
        <taxon>Eukaryota</taxon>
        <taxon>Fungi</taxon>
        <taxon>Dikarya</taxon>
        <taxon>Basidiomycota</taxon>
        <taxon>Agaricomycotina</taxon>
        <taxon>Agaricomycetes</taxon>
        <taxon>Polyporales</taxon>
        <taxon>Meruliaceae</taxon>
        <taxon>Hermanssonia</taxon>
    </lineage>
</organism>
<comment type="caution">
    <text evidence="2">The sequence shown here is derived from an EMBL/GenBank/DDBJ whole genome shotgun (WGS) entry which is preliminary data.</text>
</comment>